<dbReference type="Gene3D" id="3.90.1750.20">
    <property type="entry name" value="Putative Large Serine Recombinase, Chain B, Domain 2"/>
    <property type="match status" value="1"/>
</dbReference>
<dbReference type="AlphaFoldDB" id="A0A6N2UC64"/>
<proteinExistence type="predicted"/>
<reference evidence="3" key="1">
    <citation type="submission" date="2019-11" db="EMBL/GenBank/DDBJ databases">
        <authorList>
            <person name="Feng L."/>
        </authorList>
    </citation>
    <scope>NUCLEOTIDE SEQUENCE</scope>
    <source>
        <strain evidence="3">BovatusLFYP28</strain>
    </source>
</reference>
<keyword evidence="1" id="KW-0175">Coiled coil</keyword>
<dbReference type="GO" id="GO:0000150">
    <property type="term" value="F:DNA strand exchange activity"/>
    <property type="evidence" value="ECO:0007669"/>
    <property type="project" value="InterPro"/>
</dbReference>
<evidence type="ECO:0000256" key="1">
    <source>
        <dbReference type="SAM" id="Coils"/>
    </source>
</evidence>
<dbReference type="Pfam" id="PF00239">
    <property type="entry name" value="Resolvase"/>
    <property type="match status" value="1"/>
</dbReference>
<accession>A0A6N2UC64</accession>
<protein>
    <recommendedName>
        <fullName evidence="2">Resolvase/invertase-type recombinase catalytic domain-containing protein</fullName>
    </recommendedName>
</protein>
<dbReference type="SUPFAM" id="SSF53041">
    <property type="entry name" value="Resolvase-like"/>
    <property type="match status" value="1"/>
</dbReference>
<dbReference type="CDD" id="cd00338">
    <property type="entry name" value="Ser_Recombinase"/>
    <property type="match status" value="1"/>
</dbReference>
<dbReference type="PROSITE" id="PS51736">
    <property type="entry name" value="RECOMBINASES_3"/>
    <property type="match status" value="1"/>
</dbReference>
<dbReference type="PANTHER" id="PTHR30461:SF23">
    <property type="entry name" value="DNA RECOMBINASE-RELATED"/>
    <property type="match status" value="1"/>
</dbReference>
<dbReference type="InterPro" id="IPR036162">
    <property type="entry name" value="Resolvase-like_N_sf"/>
</dbReference>
<name>A0A6N2UC64_BACOV</name>
<dbReference type="SMART" id="SM00857">
    <property type="entry name" value="Resolvase"/>
    <property type="match status" value="1"/>
</dbReference>
<dbReference type="Pfam" id="PF07508">
    <property type="entry name" value="Recombinase"/>
    <property type="match status" value="1"/>
</dbReference>
<sequence>MENFDLKGFAKGKKQQKEQIGGNAIIYTRVSSSEQVDGQSLEVQIDKCREYAKVRSYTVVGEFGGTYESAKSDKERKEFNCMLAFIKQSNKKGSNQPVKTVIVFSTSRFSRTGSTTIIEEVEARGAYVVSATSNYDPRTPVGKYMQLMELANARFQNDEKRATTIENSVKALLKGRWIGKAPRGYDQKTTKKEQIITINEEGKLIRKAFLWKANNKLSNEEIRHRLTAEGLHICKQKLSELFKNPFYCGYMAHKFLQGDIVQGNHPPLIPKEIFLKVNGELSKNHSGYEQKIDKEYAPLLGSIKCPCCGKNLSASISTKMRKKFGRTDIGYYVCSRKGCKYNSSTKKVHEAFEEEVSKYALSDKVSELLKMQLTITFEYMNQENKERAKSIKANIKAKEKELEQVETNYVLCTDAKKQSICEKVMTKLEKEVRDLKTEFSKVNTEILNLDKFIDFAFKMRSNLFGLWELQGLEGRRRLQKLVFPDGFIYDKNNEHIEPKRVNQFFLLKYSYPTDNGDKKKETNREIHDSSLSVLEAGLEPAQPQWPKDFKSFLPVTSPVEYDCNISLIINTLQ</sequence>
<evidence type="ECO:0000259" key="2">
    <source>
        <dbReference type="PROSITE" id="PS51736"/>
    </source>
</evidence>
<organism evidence="3">
    <name type="scientific">Bacteroides ovatus</name>
    <dbReference type="NCBI Taxonomy" id="28116"/>
    <lineage>
        <taxon>Bacteria</taxon>
        <taxon>Pseudomonadati</taxon>
        <taxon>Bacteroidota</taxon>
        <taxon>Bacteroidia</taxon>
        <taxon>Bacteroidales</taxon>
        <taxon>Bacteroidaceae</taxon>
        <taxon>Bacteroides</taxon>
    </lineage>
</organism>
<dbReference type="Gene3D" id="3.40.50.1390">
    <property type="entry name" value="Resolvase, N-terminal catalytic domain"/>
    <property type="match status" value="1"/>
</dbReference>
<dbReference type="InterPro" id="IPR011109">
    <property type="entry name" value="DNA_bind_recombinase_dom"/>
</dbReference>
<feature type="domain" description="Resolvase/invertase-type recombinase catalytic" evidence="2">
    <location>
        <begin position="23"/>
        <end position="175"/>
    </location>
</feature>
<dbReference type="GO" id="GO:0003677">
    <property type="term" value="F:DNA binding"/>
    <property type="evidence" value="ECO:0007669"/>
    <property type="project" value="InterPro"/>
</dbReference>
<dbReference type="PANTHER" id="PTHR30461">
    <property type="entry name" value="DNA-INVERTASE FROM LAMBDOID PROPHAGE"/>
    <property type="match status" value="1"/>
</dbReference>
<dbReference type="EMBL" id="CACRTD010000028">
    <property type="protein sequence ID" value="VYT14353.1"/>
    <property type="molecule type" value="Genomic_DNA"/>
</dbReference>
<feature type="coiled-coil region" evidence="1">
    <location>
        <begin position="381"/>
        <end position="445"/>
    </location>
</feature>
<gene>
    <name evidence="3" type="ORF">BOLFYP28_00256</name>
</gene>
<dbReference type="InterPro" id="IPR038109">
    <property type="entry name" value="DNA_bind_recomb_sf"/>
</dbReference>
<dbReference type="InterPro" id="IPR050639">
    <property type="entry name" value="SSR_resolvase"/>
</dbReference>
<dbReference type="InterPro" id="IPR006119">
    <property type="entry name" value="Resolv_N"/>
</dbReference>
<evidence type="ECO:0000313" key="3">
    <source>
        <dbReference type="EMBL" id="VYT14353.1"/>
    </source>
</evidence>